<comment type="caution">
    <text evidence="6">The sequence shown here is derived from an EMBL/GenBank/DDBJ whole genome shotgun (WGS) entry which is preliminary data.</text>
</comment>
<feature type="domain" description="HTH tetR-type" evidence="5">
    <location>
        <begin position="14"/>
        <end position="74"/>
    </location>
</feature>
<organism evidence="6 7">
    <name type="scientific">Saccharopolyspora terrae</name>
    <dbReference type="NCBI Taxonomy" id="2530384"/>
    <lineage>
        <taxon>Bacteria</taxon>
        <taxon>Bacillati</taxon>
        <taxon>Actinomycetota</taxon>
        <taxon>Actinomycetes</taxon>
        <taxon>Pseudonocardiales</taxon>
        <taxon>Pseudonocardiaceae</taxon>
        <taxon>Saccharopolyspora</taxon>
    </lineage>
</organism>
<dbReference type="PRINTS" id="PR00455">
    <property type="entry name" value="HTHTETR"/>
</dbReference>
<dbReference type="Proteomes" id="UP000295674">
    <property type="component" value="Unassembled WGS sequence"/>
</dbReference>
<evidence type="ECO:0000259" key="5">
    <source>
        <dbReference type="PROSITE" id="PS50977"/>
    </source>
</evidence>
<proteinExistence type="predicted"/>
<dbReference type="SUPFAM" id="SSF48498">
    <property type="entry name" value="Tetracyclin repressor-like, C-terminal domain"/>
    <property type="match status" value="1"/>
</dbReference>
<dbReference type="InterPro" id="IPR036271">
    <property type="entry name" value="Tet_transcr_reg_TetR-rel_C_sf"/>
</dbReference>
<evidence type="ECO:0000256" key="2">
    <source>
        <dbReference type="ARBA" id="ARBA00023125"/>
    </source>
</evidence>
<dbReference type="Pfam" id="PF21597">
    <property type="entry name" value="TetR_C_43"/>
    <property type="match status" value="1"/>
</dbReference>
<dbReference type="GO" id="GO:0000976">
    <property type="term" value="F:transcription cis-regulatory region binding"/>
    <property type="evidence" value="ECO:0007669"/>
    <property type="project" value="TreeGrafter"/>
</dbReference>
<dbReference type="Gene3D" id="1.10.357.10">
    <property type="entry name" value="Tetracycline Repressor, domain 2"/>
    <property type="match status" value="1"/>
</dbReference>
<gene>
    <name evidence="6" type="ORF">E1181_02745</name>
</gene>
<sequence length="188" mass="20637">MPRLWNETVEAHRREVGGAILDATAELVAEQGLRAVTMSQIAEKAGIGRATLYKYFPDVEAILFAWHERQVSEHLQHLAKIGHGAGSPGQRLKAVLEEFAQISQQRHGTELAALLHRGEHVADAQQHLNHFIQHLLAEGVRTGEFRDDVAPGELANFCLHSLTAAARLPSKAATRRLVAVTMAGLRPD</sequence>
<keyword evidence="1" id="KW-0805">Transcription regulation</keyword>
<evidence type="ECO:0000313" key="7">
    <source>
        <dbReference type="Proteomes" id="UP000295674"/>
    </source>
</evidence>
<name>A0A4R4WA47_9PSEU</name>
<evidence type="ECO:0000256" key="4">
    <source>
        <dbReference type="PROSITE-ProRule" id="PRU00335"/>
    </source>
</evidence>
<dbReference type="InterPro" id="IPR049445">
    <property type="entry name" value="TetR_SbtR-like_C"/>
</dbReference>
<reference evidence="6 7" key="1">
    <citation type="submission" date="2019-03" db="EMBL/GenBank/DDBJ databases">
        <title>Draft genome sequences of novel Actinobacteria.</title>
        <authorList>
            <person name="Sahin N."/>
            <person name="Ay H."/>
            <person name="Saygin H."/>
        </authorList>
    </citation>
    <scope>NUCLEOTIDE SEQUENCE [LARGE SCALE GENOMIC DNA]</scope>
    <source>
        <strain evidence="6 7">16K309</strain>
    </source>
</reference>
<dbReference type="PANTHER" id="PTHR30055:SF234">
    <property type="entry name" value="HTH-TYPE TRANSCRIPTIONAL REGULATOR BETI"/>
    <property type="match status" value="1"/>
</dbReference>
<evidence type="ECO:0000256" key="3">
    <source>
        <dbReference type="ARBA" id="ARBA00023163"/>
    </source>
</evidence>
<dbReference type="OrthoDB" id="4709704at2"/>
<evidence type="ECO:0000256" key="1">
    <source>
        <dbReference type="ARBA" id="ARBA00023015"/>
    </source>
</evidence>
<keyword evidence="3" id="KW-0804">Transcription</keyword>
<dbReference type="AlphaFoldDB" id="A0A4R4WA47"/>
<dbReference type="InterPro" id="IPR050109">
    <property type="entry name" value="HTH-type_TetR-like_transc_reg"/>
</dbReference>
<dbReference type="PANTHER" id="PTHR30055">
    <property type="entry name" value="HTH-TYPE TRANSCRIPTIONAL REGULATOR RUTR"/>
    <property type="match status" value="1"/>
</dbReference>
<keyword evidence="7" id="KW-1185">Reference proteome</keyword>
<dbReference type="EMBL" id="SMKS01000002">
    <property type="protein sequence ID" value="TDD10170.1"/>
    <property type="molecule type" value="Genomic_DNA"/>
</dbReference>
<keyword evidence="2 4" id="KW-0238">DNA-binding</keyword>
<dbReference type="PROSITE" id="PS50977">
    <property type="entry name" value="HTH_TETR_2"/>
    <property type="match status" value="1"/>
</dbReference>
<protein>
    <submittedName>
        <fullName evidence="6">TetR family transcriptional regulator</fullName>
    </submittedName>
</protein>
<evidence type="ECO:0000313" key="6">
    <source>
        <dbReference type="EMBL" id="TDD10170.1"/>
    </source>
</evidence>
<dbReference type="Pfam" id="PF00440">
    <property type="entry name" value="TetR_N"/>
    <property type="match status" value="1"/>
</dbReference>
<dbReference type="SUPFAM" id="SSF46689">
    <property type="entry name" value="Homeodomain-like"/>
    <property type="match status" value="1"/>
</dbReference>
<feature type="DNA-binding region" description="H-T-H motif" evidence="4">
    <location>
        <begin position="37"/>
        <end position="56"/>
    </location>
</feature>
<dbReference type="GO" id="GO:0003700">
    <property type="term" value="F:DNA-binding transcription factor activity"/>
    <property type="evidence" value="ECO:0007669"/>
    <property type="project" value="TreeGrafter"/>
</dbReference>
<accession>A0A4R4WA47</accession>
<dbReference type="InterPro" id="IPR001647">
    <property type="entry name" value="HTH_TetR"/>
</dbReference>
<dbReference type="InterPro" id="IPR009057">
    <property type="entry name" value="Homeodomain-like_sf"/>
</dbReference>
<dbReference type="RefSeq" id="WP_132672268.1">
    <property type="nucleotide sequence ID" value="NZ_SMKS01000002.1"/>
</dbReference>